<dbReference type="PANTHER" id="PTHR15615:SF27">
    <property type="entry name" value="PHO85 CYCLIN CLG1"/>
    <property type="match status" value="1"/>
</dbReference>
<dbReference type="InterPro" id="IPR013922">
    <property type="entry name" value="Cyclin_PHO80-like"/>
</dbReference>
<dbReference type="OrthoDB" id="244495at2759"/>
<accession>A0A8H7BPR0</accession>
<proteinExistence type="predicted"/>
<dbReference type="EMBL" id="JABAYA010000139">
    <property type="protein sequence ID" value="KAF7723801.1"/>
    <property type="molecule type" value="Genomic_DNA"/>
</dbReference>
<name>A0A8H7BPR0_9FUNG</name>
<gene>
    <name evidence="1" type="ORF">EC973_001585</name>
</gene>
<dbReference type="GO" id="GO:0019901">
    <property type="term" value="F:protein kinase binding"/>
    <property type="evidence" value="ECO:0007669"/>
    <property type="project" value="InterPro"/>
</dbReference>
<evidence type="ECO:0000313" key="2">
    <source>
        <dbReference type="Proteomes" id="UP000605846"/>
    </source>
</evidence>
<dbReference type="GO" id="GO:0000307">
    <property type="term" value="C:cyclin-dependent protein kinase holoenzyme complex"/>
    <property type="evidence" value="ECO:0007669"/>
    <property type="project" value="TreeGrafter"/>
</dbReference>
<dbReference type="GO" id="GO:0005634">
    <property type="term" value="C:nucleus"/>
    <property type="evidence" value="ECO:0007669"/>
    <property type="project" value="TreeGrafter"/>
</dbReference>
<dbReference type="Proteomes" id="UP000605846">
    <property type="component" value="Unassembled WGS sequence"/>
</dbReference>
<dbReference type="InterPro" id="IPR036915">
    <property type="entry name" value="Cyclin-like_sf"/>
</dbReference>
<sequence>MHQQPEVHPQSHLMVAESVDAQIFRAMPIAPYENTVSLPCLSRTDSLVHPYLAQQPLPTLPNGVDPQPTIVLPIPDIADFASSMVHLLWHGHRASTMAGLCGDPNDRDSACGRETATTPSATSTAFRKLTEQVLYATQLSESVVLLSLKYIDMLLQKYPKVHGAQGSEFRLFTVALMLANKFLDDNTFTNKTWSAISGMNVQELSKMELEFLDVLQFQLYVRKEEFDHWHIAQYKFSHQLQAANRASEEEKLQVLEKTLKHVGLSILRPAPWLTEPQQQHYDHYLCLLCQTQRPYFPPDLPNQPFVRVPLRIPSHPLYQSTYASHMAVQAPDVFTQTNALPMRNPAEPSSLSIADYTRPVPTNFNRQAQQPSSNIAMSKSIFGHQGAALPSAKDIQLLSQHCSMRNKQHVSPFTISQGQQPMYEAYGAQRTNDATFYQQQPMGYTDAFSGSTGIEPSNNSLSYKCIAHRRPSLDVSQIAGSINLTSRGQTSQGSDSYGNPVAARTLFHYSPARSMHVETNNGYCGHSIPYPRQGSSYDQGTTLGHVDYNGHARPVDTTTCYDLPSGFFPIDRPQSQITLYPSLSSAAGIYEPIPFEYNGGDPMTTGESYRVKPR</sequence>
<evidence type="ECO:0000313" key="1">
    <source>
        <dbReference type="EMBL" id="KAF7723801.1"/>
    </source>
</evidence>
<dbReference type="SUPFAM" id="SSF47954">
    <property type="entry name" value="Cyclin-like"/>
    <property type="match status" value="1"/>
</dbReference>
<protein>
    <submittedName>
        <fullName evidence="1">Uncharacterized protein</fullName>
    </submittedName>
</protein>
<reference evidence="1" key="1">
    <citation type="submission" date="2020-01" db="EMBL/GenBank/DDBJ databases">
        <title>Genome Sequencing of Three Apophysomyces-Like Fungal Strains Confirms a Novel Fungal Genus in the Mucoromycota with divergent Burkholderia-like Endosymbiotic Bacteria.</title>
        <authorList>
            <person name="Stajich J.E."/>
            <person name="Macias A.M."/>
            <person name="Carter-House D."/>
            <person name="Lovett B."/>
            <person name="Kasson L.R."/>
            <person name="Berry K."/>
            <person name="Grigoriev I."/>
            <person name="Chang Y."/>
            <person name="Spatafora J."/>
            <person name="Kasson M.T."/>
        </authorList>
    </citation>
    <scope>NUCLEOTIDE SEQUENCE</scope>
    <source>
        <strain evidence="1">NRRL A-21654</strain>
    </source>
</reference>
<organism evidence="1 2">
    <name type="scientific">Apophysomyces ossiformis</name>
    <dbReference type="NCBI Taxonomy" id="679940"/>
    <lineage>
        <taxon>Eukaryota</taxon>
        <taxon>Fungi</taxon>
        <taxon>Fungi incertae sedis</taxon>
        <taxon>Mucoromycota</taxon>
        <taxon>Mucoromycotina</taxon>
        <taxon>Mucoromycetes</taxon>
        <taxon>Mucorales</taxon>
        <taxon>Mucorineae</taxon>
        <taxon>Mucoraceae</taxon>
        <taxon>Apophysomyces</taxon>
    </lineage>
</organism>
<dbReference type="Gene3D" id="1.10.472.10">
    <property type="entry name" value="Cyclin-like"/>
    <property type="match status" value="1"/>
</dbReference>
<dbReference type="PANTHER" id="PTHR15615">
    <property type="match status" value="1"/>
</dbReference>
<comment type="caution">
    <text evidence="1">The sequence shown here is derived from an EMBL/GenBank/DDBJ whole genome shotgun (WGS) entry which is preliminary data.</text>
</comment>
<keyword evidence="2" id="KW-1185">Reference proteome</keyword>
<dbReference type="GO" id="GO:0016538">
    <property type="term" value="F:cyclin-dependent protein serine/threonine kinase regulator activity"/>
    <property type="evidence" value="ECO:0007669"/>
    <property type="project" value="TreeGrafter"/>
</dbReference>
<dbReference type="AlphaFoldDB" id="A0A8H7BPR0"/>
<dbReference type="CDD" id="cd20557">
    <property type="entry name" value="CYCLIN_ScPCL1-like"/>
    <property type="match status" value="1"/>
</dbReference>
<dbReference type="Pfam" id="PF08613">
    <property type="entry name" value="Cyclin"/>
    <property type="match status" value="1"/>
</dbReference>